<keyword evidence="2" id="KW-0812">Transmembrane</keyword>
<dbReference type="RefSeq" id="WP_264501230.1">
    <property type="nucleotide sequence ID" value="NZ_JAPDDS010000005.1"/>
</dbReference>
<dbReference type="EMBL" id="JAPDDS010000005">
    <property type="protein sequence ID" value="MCW1885273.1"/>
    <property type="molecule type" value="Genomic_DNA"/>
</dbReference>
<feature type="transmembrane region" description="Helical" evidence="2">
    <location>
        <begin position="67"/>
        <end position="90"/>
    </location>
</feature>
<feature type="compositionally biased region" description="Pro residues" evidence="1">
    <location>
        <begin position="238"/>
        <end position="250"/>
    </location>
</feature>
<evidence type="ECO:0000256" key="1">
    <source>
        <dbReference type="SAM" id="MobiDB-lite"/>
    </source>
</evidence>
<sequence>MSSDTDPNPYLPPASGSSPPGLPGGFPGQPRELRIKDPRAWGWAAISFISLNCLTLTLRMVEVGHPGWLIFIALSILTTLLGAMVTYLVWIYRVASNTKIINPHSSTSPGWAVGSHFVPVANWVLPAMMVKEIADGTFRPRPPKYTGYVIAVWWVSLMLHNIAMTYQSDSAFIPVLGWAAGIGAAWLIIRISARQWELRESGLPVAPRPVMLATGGPRPVSATRLPQPTRPEGAPLHRPGPPSPNRPTPAAPEKEV</sequence>
<evidence type="ECO:0000256" key="2">
    <source>
        <dbReference type="SAM" id="Phobius"/>
    </source>
</evidence>
<name>A0ABT3FNZ9_9BACT</name>
<keyword evidence="2" id="KW-0472">Membrane</keyword>
<evidence type="ECO:0000259" key="3">
    <source>
        <dbReference type="Pfam" id="PF14219"/>
    </source>
</evidence>
<feature type="domain" description="DUF4328" evidence="3">
    <location>
        <begin position="72"/>
        <end position="166"/>
    </location>
</feature>
<keyword evidence="2" id="KW-1133">Transmembrane helix</keyword>
<evidence type="ECO:0000313" key="5">
    <source>
        <dbReference type="Proteomes" id="UP001207930"/>
    </source>
</evidence>
<accession>A0ABT3FNZ9</accession>
<organism evidence="4 5">
    <name type="scientific">Luteolibacter flavescens</name>
    <dbReference type="NCBI Taxonomy" id="1859460"/>
    <lineage>
        <taxon>Bacteria</taxon>
        <taxon>Pseudomonadati</taxon>
        <taxon>Verrucomicrobiota</taxon>
        <taxon>Verrucomicrobiia</taxon>
        <taxon>Verrucomicrobiales</taxon>
        <taxon>Verrucomicrobiaceae</taxon>
        <taxon>Luteolibacter</taxon>
    </lineage>
</organism>
<dbReference type="InterPro" id="IPR025565">
    <property type="entry name" value="DUF4328"/>
</dbReference>
<feature type="region of interest" description="Disordered" evidence="1">
    <location>
        <begin position="1"/>
        <end position="29"/>
    </location>
</feature>
<gene>
    <name evidence="4" type="ORF">OKA04_11080</name>
</gene>
<reference evidence="4 5" key="1">
    <citation type="submission" date="2022-10" db="EMBL/GenBank/DDBJ databases">
        <title>Luteolibacter flavescens strain MCCC 1K03193, whole genome shotgun sequencing project.</title>
        <authorList>
            <person name="Zhao G."/>
            <person name="Shen L."/>
        </authorList>
    </citation>
    <scope>NUCLEOTIDE SEQUENCE [LARGE SCALE GENOMIC DNA]</scope>
    <source>
        <strain evidence="4 5">MCCC 1K03193</strain>
    </source>
</reference>
<protein>
    <submittedName>
        <fullName evidence="4">DUF4328 domain-containing protein</fullName>
    </submittedName>
</protein>
<feature type="transmembrane region" description="Helical" evidence="2">
    <location>
        <begin position="170"/>
        <end position="189"/>
    </location>
</feature>
<dbReference type="Pfam" id="PF14219">
    <property type="entry name" value="DUF4328"/>
    <property type="match status" value="1"/>
</dbReference>
<feature type="region of interest" description="Disordered" evidence="1">
    <location>
        <begin position="214"/>
        <end position="256"/>
    </location>
</feature>
<proteinExistence type="predicted"/>
<evidence type="ECO:0000313" key="4">
    <source>
        <dbReference type="EMBL" id="MCW1885273.1"/>
    </source>
</evidence>
<feature type="transmembrane region" description="Helical" evidence="2">
    <location>
        <begin position="40"/>
        <end position="61"/>
    </location>
</feature>
<comment type="caution">
    <text evidence="4">The sequence shown here is derived from an EMBL/GenBank/DDBJ whole genome shotgun (WGS) entry which is preliminary data.</text>
</comment>
<keyword evidence="5" id="KW-1185">Reference proteome</keyword>
<dbReference type="Proteomes" id="UP001207930">
    <property type="component" value="Unassembled WGS sequence"/>
</dbReference>
<feature type="transmembrane region" description="Helical" evidence="2">
    <location>
        <begin position="145"/>
        <end position="164"/>
    </location>
</feature>